<organism evidence="3 4">
    <name type="scientific">Coniella lustricola</name>
    <dbReference type="NCBI Taxonomy" id="2025994"/>
    <lineage>
        <taxon>Eukaryota</taxon>
        <taxon>Fungi</taxon>
        <taxon>Dikarya</taxon>
        <taxon>Ascomycota</taxon>
        <taxon>Pezizomycotina</taxon>
        <taxon>Sordariomycetes</taxon>
        <taxon>Sordariomycetidae</taxon>
        <taxon>Diaporthales</taxon>
        <taxon>Schizoparmaceae</taxon>
        <taxon>Coniella</taxon>
    </lineage>
</organism>
<evidence type="ECO:0000256" key="1">
    <source>
        <dbReference type="SAM" id="Coils"/>
    </source>
</evidence>
<feature type="coiled-coil region" evidence="1">
    <location>
        <begin position="203"/>
        <end position="230"/>
    </location>
</feature>
<feature type="region of interest" description="Disordered" evidence="2">
    <location>
        <begin position="1"/>
        <end position="76"/>
    </location>
</feature>
<evidence type="ECO:0000256" key="2">
    <source>
        <dbReference type="SAM" id="MobiDB-lite"/>
    </source>
</evidence>
<evidence type="ECO:0000313" key="3">
    <source>
        <dbReference type="EMBL" id="PSR83129.1"/>
    </source>
</evidence>
<feature type="compositionally biased region" description="Basic and acidic residues" evidence="2">
    <location>
        <begin position="486"/>
        <end position="502"/>
    </location>
</feature>
<feature type="compositionally biased region" description="Basic and acidic residues" evidence="2">
    <location>
        <begin position="636"/>
        <end position="659"/>
    </location>
</feature>
<feature type="compositionally biased region" description="Basic and acidic residues" evidence="2">
    <location>
        <begin position="38"/>
        <end position="61"/>
    </location>
</feature>
<dbReference type="InParanoid" id="A0A2T3A5C2"/>
<feature type="coiled-coil region" evidence="1">
    <location>
        <begin position="256"/>
        <end position="311"/>
    </location>
</feature>
<dbReference type="OrthoDB" id="10254988at2759"/>
<dbReference type="Proteomes" id="UP000241462">
    <property type="component" value="Unassembled WGS sequence"/>
</dbReference>
<dbReference type="STRING" id="2025994.A0A2T3A5C2"/>
<keyword evidence="4" id="KW-1185">Reference proteome</keyword>
<feature type="region of interest" description="Disordered" evidence="2">
    <location>
        <begin position="486"/>
        <end position="507"/>
    </location>
</feature>
<accession>A0A2T3A5C2</accession>
<proteinExistence type="predicted"/>
<dbReference type="EMBL" id="KZ678465">
    <property type="protein sequence ID" value="PSR83129.1"/>
    <property type="molecule type" value="Genomic_DNA"/>
</dbReference>
<feature type="region of interest" description="Disordered" evidence="2">
    <location>
        <begin position="636"/>
        <end position="675"/>
    </location>
</feature>
<dbReference type="AlphaFoldDB" id="A0A2T3A5C2"/>
<name>A0A2T3A5C2_9PEZI</name>
<protein>
    <submittedName>
        <fullName evidence="3">Uncharacterized protein</fullName>
    </submittedName>
</protein>
<evidence type="ECO:0000313" key="4">
    <source>
        <dbReference type="Proteomes" id="UP000241462"/>
    </source>
</evidence>
<feature type="compositionally biased region" description="Basic residues" evidence="2">
    <location>
        <begin position="1"/>
        <end position="14"/>
    </location>
</feature>
<gene>
    <name evidence="3" type="ORF">BD289DRAFT_291480</name>
</gene>
<reference evidence="3 4" key="1">
    <citation type="journal article" date="2018" name="Mycol. Prog.">
        <title>Coniella lustricola, a new species from submerged detritus.</title>
        <authorList>
            <person name="Raudabaugh D.B."/>
            <person name="Iturriaga T."/>
            <person name="Carver A."/>
            <person name="Mondo S."/>
            <person name="Pangilinan J."/>
            <person name="Lipzen A."/>
            <person name="He G."/>
            <person name="Amirebrahimi M."/>
            <person name="Grigoriev I.V."/>
            <person name="Miller A.N."/>
        </authorList>
    </citation>
    <scope>NUCLEOTIDE SEQUENCE [LARGE SCALE GENOMIC DNA]</scope>
    <source>
        <strain evidence="3 4">B22-T-1</strain>
    </source>
</reference>
<sequence length="675" mass="77128">MSRPGTSHHVRKASGRWDNSDWADDSPSVGSPTSRQFAYRDRDGRDSRDYSEDRYRPRARDPATGSRAALEPTRSDKKCLAQAEADIAKLLSQSHKALADQVKWSTKKDQELRVFQRRENDYKKAGEGRFPAMAESQERHRALWKKQEELYDNEIAKVEALSDKVYNNLAHEIVECLPVGEIKTNQIIEGVKQDIQRLVREAMSTASGRIETLEKEVLSLKESRTEMLKELAKERENTAFVVEKLTKDKESQAPVLKRLIDAQDNLAAERKKFTEQQKTIEEEHKRQSTVLNDLVQEVEKVRSRNALYEIQAKAMETVRKDNAALHTQVSDLQMQISSLKACVERVDAQCTTLKEASQVTQSEATTDTNKTPNAEKLADLERRMNDYGSRILNFNAKDCSEIIKKVQVYPSWENLEARLKRLHIAFEEQIGQMKRAASDNKDASAMKKELDSKFADLSKTLISFIQEYSSRMKEDTDQFDRRLKTLEADKNADKNTAKEADKAPTAPVVAGAAPLQAPVLVADEQAISRRPDSIASDVALIRQDLNAWRNEVDQRCAANEGMILNMDKQFQNITTTEMARIIVDHIKKIPPAFVSQDMQNFHDRLTKVETWQTETMQRQIPLKKWTANMSRYMPDELKKRSAPDEHHQDRQDKRARIESRGAPQGNGAVQVLQLH</sequence>
<keyword evidence="1" id="KW-0175">Coiled coil</keyword>